<proteinExistence type="predicted"/>
<dbReference type="EMBL" id="UINC01000388">
    <property type="protein sequence ID" value="SUZ54467.1"/>
    <property type="molecule type" value="Genomic_DNA"/>
</dbReference>
<accession>A0A381NIY8</accession>
<organism evidence="2">
    <name type="scientific">marine metagenome</name>
    <dbReference type="NCBI Taxonomy" id="408172"/>
    <lineage>
        <taxon>unclassified sequences</taxon>
        <taxon>metagenomes</taxon>
        <taxon>ecological metagenomes</taxon>
    </lineage>
</organism>
<keyword evidence="1" id="KW-0472">Membrane</keyword>
<name>A0A381NIY8_9ZZZZ</name>
<keyword evidence="1" id="KW-1133">Transmembrane helix</keyword>
<keyword evidence="1" id="KW-0812">Transmembrane</keyword>
<evidence type="ECO:0000313" key="2">
    <source>
        <dbReference type="EMBL" id="SUZ54467.1"/>
    </source>
</evidence>
<dbReference type="AlphaFoldDB" id="A0A381NIY8"/>
<sequence>MLFLWFSMQMQFLQSGMLELNGIFGKDPKLATYNHLLWGMIFLMILSQTISLFLAMRHQ</sequence>
<protein>
    <submittedName>
        <fullName evidence="2">Uncharacterized protein</fullName>
    </submittedName>
</protein>
<feature type="transmembrane region" description="Helical" evidence="1">
    <location>
        <begin position="35"/>
        <end position="56"/>
    </location>
</feature>
<evidence type="ECO:0000256" key="1">
    <source>
        <dbReference type="SAM" id="Phobius"/>
    </source>
</evidence>
<gene>
    <name evidence="2" type="ORF">METZ01_LOCUS7321</name>
</gene>
<reference evidence="2" key="1">
    <citation type="submission" date="2018-05" db="EMBL/GenBank/DDBJ databases">
        <authorList>
            <person name="Lanie J.A."/>
            <person name="Ng W.-L."/>
            <person name="Kazmierczak K.M."/>
            <person name="Andrzejewski T.M."/>
            <person name="Davidsen T.M."/>
            <person name="Wayne K.J."/>
            <person name="Tettelin H."/>
            <person name="Glass J.I."/>
            <person name="Rusch D."/>
            <person name="Podicherti R."/>
            <person name="Tsui H.-C.T."/>
            <person name="Winkler M.E."/>
        </authorList>
    </citation>
    <scope>NUCLEOTIDE SEQUENCE</scope>
</reference>